<reference evidence="1 2" key="1">
    <citation type="submission" date="2018-10" db="EMBL/GenBank/DDBJ databases">
        <title>Genomic Encyclopedia of Archaeal and Bacterial Type Strains, Phase II (KMG-II): from individual species to whole genera.</title>
        <authorList>
            <person name="Goeker M."/>
        </authorList>
    </citation>
    <scope>NUCLEOTIDE SEQUENCE [LARGE SCALE GENOMIC DNA]</scope>
    <source>
        <strain evidence="1 2">DSM 11927</strain>
    </source>
</reference>
<evidence type="ECO:0000313" key="1">
    <source>
        <dbReference type="EMBL" id="RKS81453.1"/>
    </source>
</evidence>
<organism evidence="1 2">
    <name type="scientific">Haloarcula quadrata</name>
    <dbReference type="NCBI Taxonomy" id="182779"/>
    <lineage>
        <taxon>Archaea</taxon>
        <taxon>Methanobacteriati</taxon>
        <taxon>Methanobacteriota</taxon>
        <taxon>Stenosarchaea group</taxon>
        <taxon>Halobacteria</taxon>
        <taxon>Halobacteriales</taxon>
        <taxon>Haloarculaceae</taxon>
        <taxon>Haloarcula</taxon>
    </lineage>
</organism>
<evidence type="ECO:0000313" key="2">
    <source>
        <dbReference type="Proteomes" id="UP000268233"/>
    </source>
</evidence>
<evidence type="ECO:0008006" key="3">
    <source>
        <dbReference type="Google" id="ProtNLM"/>
    </source>
</evidence>
<name>A0A495R2C9_9EURY</name>
<proteinExistence type="predicted"/>
<protein>
    <recommendedName>
        <fullName evidence="3">FaeA-like protein</fullName>
    </recommendedName>
</protein>
<sequence>MSDGSKSGRKPRVTDEEILQLFEDTDDPVLSTAEVTEQLPIKRSATYKRLSALQDEEQLTGKDIGGRNSIWWIPEE</sequence>
<gene>
    <name evidence="1" type="ORF">BDK61_0739</name>
</gene>
<accession>A0A495R2C9</accession>
<comment type="caution">
    <text evidence="1">The sequence shown here is derived from an EMBL/GenBank/DDBJ whole genome shotgun (WGS) entry which is preliminary data.</text>
</comment>
<dbReference type="AlphaFoldDB" id="A0A495R2C9"/>
<keyword evidence="2" id="KW-1185">Reference proteome</keyword>
<dbReference type="Proteomes" id="UP000268233">
    <property type="component" value="Unassembled WGS sequence"/>
</dbReference>
<dbReference type="EMBL" id="RBWW01000001">
    <property type="protein sequence ID" value="RKS81453.1"/>
    <property type="molecule type" value="Genomic_DNA"/>
</dbReference>